<proteinExistence type="predicted"/>
<feature type="transmembrane region" description="Helical" evidence="1">
    <location>
        <begin position="136"/>
        <end position="157"/>
    </location>
</feature>
<dbReference type="PANTHER" id="PTHR38450">
    <property type="entry name" value="STAGE V SPORULATION PROTEIN AC-RELATED"/>
    <property type="match status" value="1"/>
</dbReference>
<dbReference type="Pfam" id="PF03862">
    <property type="entry name" value="SpoVAC_SpoVAEB"/>
    <property type="match status" value="1"/>
</dbReference>
<keyword evidence="1" id="KW-1133">Transmembrane helix</keyword>
<dbReference type="PANTHER" id="PTHR38450:SF1">
    <property type="entry name" value="STAGE V SPORULATION PROTEIN AC"/>
    <property type="match status" value="1"/>
</dbReference>
<dbReference type="AlphaFoldDB" id="A0A1M6CLM6"/>
<dbReference type="OrthoDB" id="9797988at2"/>
<dbReference type="Proteomes" id="UP000184080">
    <property type="component" value="Unassembled WGS sequence"/>
</dbReference>
<evidence type="ECO:0000313" key="2">
    <source>
        <dbReference type="EMBL" id="SHI61859.1"/>
    </source>
</evidence>
<dbReference type="RefSeq" id="WP_073004502.1">
    <property type="nucleotide sequence ID" value="NZ_FQZO01000001.1"/>
</dbReference>
<reference evidence="2 3" key="1">
    <citation type="submission" date="2016-11" db="EMBL/GenBank/DDBJ databases">
        <authorList>
            <person name="Jaros S."/>
            <person name="Januszkiewicz K."/>
            <person name="Wedrychowicz H."/>
        </authorList>
    </citation>
    <scope>NUCLEOTIDE SEQUENCE [LARGE SCALE GENOMIC DNA]</scope>
    <source>
        <strain evidence="2 3">DSM 21864</strain>
    </source>
</reference>
<accession>A0A1M6CLM6</accession>
<keyword evidence="1" id="KW-0472">Membrane</keyword>
<dbReference type="InterPro" id="IPR014203">
    <property type="entry name" value="Spore_V_AC"/>
</dbReference>
<feature type="transmembrane region" description="Helical" evidence="1">
    <location>
        <begin position="31"/>
        <end position="56"/>
    </location>
</feature>
<name>A0A1M6CLM6_9CLOT</name>
<evidence type="ECO:0000313" key="3">
    <source>
        <dbReference type="Proteomes" id="UP000184080"/>
    </source>
</evidence>
<dbReference type="STRING" id="1121298.SAMN05444401_1162"/>
<feature type="transmembrane region" description="Helical" evidence="1">
    <location>
        <begin position="68"/>
        <end position="87"/>
    </location>
</feature>
<feature type="transmembrane region" description="Helical" evidence="1">
    <location>
        <begin position="99"/>
        <end position="116"/>
    </location>
</feature>
<gene>
    <name evidence="2" type="ORF">SAMN05444401_1162</name>
</gene>
<dbReference type="EMBL" id="FQZO01000001">
    <property type="protein sequence ID" value="SHI61859.1"/>
    <property type="molecule type" value="Genomic_DNA"/>
</dbReference>
<protein>
    <submittedName>
        <fullName evidence="2">Stage V sporulation protein AC</fullName>
    </submittedName>
</protein>
<keyword evidence="3" id="KW-1185">Reference proteome</keyword>
<evidence type="ECO:0000256" key="1">
    <source>
        <dbReference type="SAM" id="Phobius"/>
    </source>
</evidence>
<keyword evidence="1" id="KW-0812">Transmembrane</keyword>
<dbReference type="InterPro" id="IPR005562">
    <property type="entry name" value="SpoVA"/>
</dbReference>
<sequence>MSKKKGKIISEQQVIDKFNILSKQSKPKPKLFKNCVFAFLVGGAFCTLGQFINNILIRFSVHKEQVSIFVPVIMVFLGALLTGIGIYDKIANYGGAGTVVPITGFANAIVSPAIEFKKEGFIFGVAAKMFTIAGPVLVYGIGSSVIIGFIYYLIMILNK</sequence>
<organism evidence="2 3">
    <name type="scientific">Clostridium amylolyticum</name>
    <dbReference type="NCBI Taxonomy" id="1121298"/>
    <lineage>
        <taxon>Bacteria</taxon>
        <taxon>Bacillati</taxon>
        <taxon>Bacillota</taxon>
        <taxon>Clostridia</taxon>
        <taxon>Eubacteriales</taxon>
        <taxon>Clostridiaceae</taxon>
        <taxon>Clostridium</taxon>
    </lineage>
</organism>
<dbReference type="NCBIfam" id="TIGR02838">
    <property type="entry name" value="spore_V_AC"/>
    <property type="match status" value="1"/>
</dbReference>